<sequence length="198" mass="21482">MLFGVFFVLTFPFAAGFLIFLIVWSIRRARQGGRSAIIATIGIWAAAGVLTGLAGTAWYLANWRSAVSASPPQLTGRWSSESSDGRATIELRRDGSAVVEGVPSDAAWTFDWMDETPDLPAVLDGHGTWEGERFGSVELSCADGRDLRLLWHAVESPTGTMYLQFIAGDPDAPEYFGEFSKVDDQNAPDMQATTKPAC</sequence>
<keyword evidence="1" id="KW-0472">Membrane</keyword>
<organism evidence="2 3">
    <name type="scientific">Agromyces luteolus</name>
    <dbReference type="NCBI Taxonomy" id="88373"/>
    <lineage>
        <taxon>Bacteria</taxon>
        <taxon>Bacillati</taxon>
        <taxon>Actinomycetota</taxon>
        <taxon>Actinomycetes</taxon>
        <taxon>Micrococcales</taxon>
        <taxon>Microbacteriaceae</taxon>
        <taxon>Agromyces</taxon>
    </lineage>
</organism>
<feature type="transmembrane region" description="Helical" evidence="1">
    <location>
        <begin position="36"/>
        <end position="61"/>
    </location>
</feature>
<protein>
    <submittedName>
        <fullName evidence="2">Uncharacterized protein</fullName>
    </submittedName>
</protein>
<dbReference type="RefSeq" id="WP_155840902.1">
    <property type="nucleotide sequence ID" value="NZ_BAAAIA010000009.1"/>
</dbReference>
<name>A0A7C9HGH2_9MICO</name>
<feature type="transmembrane region" description="Helical" evidence="1">
    <location>
        <begin position="6"/>
        <end position="24"/>
    </location>
</feature>
<dbReference type="Proteomes" id="UP000480122">
    <property type="component" value="Unassembled WGS sequence"/>
</dbReference>
<accession>A0A7C9HGH2</accession>
<dbReference type="OrthoDB" id="4243016at2"/>
<comment type="caution">
    <text evidence="2">The sequence shown here is derived from an EMBL/GenBank/DDBJ whole genome shotgun (WGS) entry which is preliminary data.</text>
</comment>
<keyword evidence="1" id="KW-0812">Transmembrane</keyword>
<keyword evidence="3" id="KW-1185">Reference proteome</keyword>
<reference evidence="2 3" key="1">
    <citation type="submission" date="2019-11" db="EMBL/GenBank/DDBJ databases">
        <title>Agromyces kandeliae sp. nov., isolated from mangrove soil.</title>
        <authorList>
            <person name="Wang R."/>
        </authorList>
    </citation>
    <scope>NUCLEOTIDE SEQUENCE [LARGE SCALE GENOMIC DNA]</scope>
    <source>
        <strain evidence="2 3">JCM 11431</strain>
    </source>
</reference>
<proteinExistence type="predicted"/>
<dbReference type="EMBL" id="WODA01000006">
    <property type="protein sequence ID" value="MUN06266.1"/>
    <property type="molecule type" value="Genomic_DNA"/>
</dbReference>
<evidence type="ECO:0000313" key="2">
    <source>
        <dbReference type="EMBL" id="MUN06266.1"/>
    </source>
</evidence>
<dbReference type="AlphaFoldDB" id="A0A7C9HGH2"/>
<keyword evidence="1" id="KW-1133">Transmembrane helix</keyword>
<gene>
    <name evidence="2" type="ORF">GLX25_03930</name>
</gene>
<evidence type="ECO:0000256" key="1">
    <source>
        <dbReference type="SAM" id="Phobius"/>
    </source>
</evidence>
<evidence type="ECO:0000313" key="3">
    <source>
        <dbReference type="Proteomes" id="UP000480122"/>
    </source>
</evidence>